<reference evidence="2" key="1">
    <citation type="journal article" date="2019" name="Int. J. Syst. Evol. Microbiol.">
        <title>The Global Catalogue of Microorganisms (GCM) 10K type strain sequencing project: providing services to taxonomists for standard genome sequencing and annotation.</title>
        <authorList>
            <consortium name="The Broad Institute Genomics Platform"/>
            <consortium name="The Broad Institute Genome Sequencing Center for Infectious Disease"/>
            <person name="Wu L."/>
            <person name="Ma J."/>
        </authorList>
    </citation>
    <scope>NUCLEOTIDE SEQUENCE [LARGE SCALE GENOMIC DNA]</scope>
    <source>
        <strain evidence="2">CGMCC 4.7645</strain>
    </source>
</reference>
<evidence type="ECO:0000313" key="1">
    <source>
        <dbReference type="EMBL" id="MFD2414863.1"/>
    </source>
</evidence>
<dbReference type="Proteomes" id="UP001597417">
    <property type="component" value="Unassembled WGS sequence"/>
</dbReference>
<name>A0ABW5FIR0_9PSEU</name>
<evidence type="ECO:0000313" key="2">
    <source>
        <dbReference type="Proteomes" id="UP001597417"/>
    </source>
</evidence>
<keyword evidence="2" id="KW-1185">Reference proteome</keyword>
<comment type="caution">
    <text evidence="1">The sequence shown here is derived from an EMBL/GenBank/DDBJ whole genome shotgun (WGS) entry which is preliminary data.</text>
</comment>
<sequence>MNVLAPGGRLCLLNAPSGGELRIEDIEFYRRALRISGLNTLTYDSVRAVKILCKVGPVGSG</sequence>
<proteinExistence type="predicted"/>
<accession>A0ABW5FIR0</accession>
<protein>
    <submittedName>
        <fullName evidence="1">Uncharacterized protein</fullName>
    </submittedName>
</protein>
<dbReference type="RefSeq" id="WP_378260375.1">
    <property type="nucleotide sequence ID" value="NZ_JBHUKR010000002.1"/>
</dbReference>
<dbReference type="EMBL" id="JBHUKR010000002">
    <property type="protein sequence ID" value="MFD2414863.1"/>
    <property type="molecule type" value="Genomic_DNA"/>
</dbReference>
<organism evidence="1 2">
    <name type="scientific">Amycolatopsis pigmentata</name>
    <dbReference type="NCBI Taxonomy" id="450801"/>
    <lineage>
        <taxon>Bacteria</taxon>
        <taxon>Bacillati</taxon>
        <taxon>Actinomycetota</taxon>
        <taxon>Actinomycetes</taxon>
        <taxon>Pseudonocardiales</taxon>
        <taxon>Pseudonocardiaceae</taxon>
        <taxon>Amycolatopsis</taxon>
    </lineage>
</organism>
<gene>
    <name evidence="1" type="ORF">ACFSXZ_00795</name>
</gene>